<dbReference type="EMBL" id="FNOI01000007">
    <property type="protein sequence ID" value="SDX45414.1"/>
    <property type="molecule type" value="Genomic_DNA"/>
</dbReference>
<keyword evidence="9" id="KW-1185">Reference proteome</keyword>
<evidence type="ECO:0000256" key="1">
    <source>
        <dbReference type="ARBA" id="ARBA00007867"/>
    </source>
</evidence>
<evidence type="ECO:0000256" key="4">
    <source>
        <dbReference type="ARBA" id="ARBA00023115"/>
    </source>
</evidence>
<evidence type="ECO:0000256" key="2">
    <source>
        <dbReference type="ARBA" id="ARBA00022679"/>
    </source>
</evidence>
<feature type="domain" description="PABS" evidence="7">
    <location>
        <begin position="215"/>
        <end position="456"/>
    </location>
</feature>
<dbReference type="GO" id="GO:0004766">
    <property type="term" value="F:spermidine synthase activity"/>
    <property type="evidence" value="ECO:0007669"/>
    <property type="project" value="UniProtKB-UniRule"/>
</dbReference>
<feature type="transmembrane region" description="Helical" evidence="5">
    <location>
        <begin position="174"/>
        <end position="194"/>
    </location>
</feature>
<dbReference type="PROSITE" id="PS51006">
    <property type="entry name" value="PABS_2"/>
    <property type="match status" value="1"/>
</dbReference>
<dbReference type="GO" id="GO:0008295">
    <property type="term" value="P:spermidine biosynthetic process"/>
    <property type="evidence" value="ECO:0007669"/>
    <property type="project" value="UniProtKB-UniRule"/>
</dbReference>
<feature type="transmembrane region" description="Helical" evidence="5">
    <location>
        <begin position="149"/>
        <end position="168"/>
    </location>
</feature>
<dbReference type="InterPro" id="IPR030373">
    <property type="entry name" value="PABS_CS"/>
</dbReference>
<comment type="pathway">
    <text evidence="5">Amine and polyamine biosynthesis; spermidine biosynthesis; spermidine from putrescine: step 1/1.</text>
</comment>
<dbReference type="PROSITE" id="PS01330">
    <property type="entry name" value="PABS_1"/>
    <property type="match status" value="1"/>
</dbReference>
<feature type="transmembrane region" description="Helical" evidence="5">
    <location>
        <begin position="16"/>
        <end position="37"/>
    </location>
</feature>
<dbReference type="Pfam" id="PF01564">
    <property type="entry name" value="Spermine_synth"/>
    <property type="match status" value="1"/>
</dbReference>
<dbReference type="Proteomes" id="UP000199441">
    <property type="component" value="Unassembled WGS sequence"/>
</dbReference>
<dbReference type="PANTHER" id="PTHR43317:SF1">
    <property type="entry name" value="THERMOSPERMINE SYNTHASE ACAULIS5"/>
    <property type="match status" value="1"/>
</dbReference>
<dbReference type="GO" id="GO:0005886">
    <property type="term" value="C:plasma membrane"/>
    <property type="evidence" value="ECO:0007669"/>
    <property type="project" value="UniProtKB-SubCell"/>
</dbReference>
<accession>A0A1H3BVP1</accession>
<dbReference type="InterPro" id="IPR030374">
    <property type="entry name" value="PABS"/>
</dbReference>
<comment type="similarity">
    <text evidence="1 5">Belongs to the spermidine/spermine synthase family.</text>
</comment>
<feature type="transmembrane region" description="Helical" evidence="5">
    <location>
        <begin position="108"/>
        <end position="129"/>
    </location>
</feature>
<feature type="binding site" evidence="5">
    <location>
        <position position="305"/>
    </location>
    <ligand>
        <name>spermidine</name>
        <dbReference type="ChEBI" id="CHEBI:57834"/>
    </ligand>
</feature>
<evidence type="ECO:0000313" key="8">
    <source>
        <dbReference type="EMBL" id="SDX45414.1"/>
    </source>
</evidence>
<dbReference type="RefSeq" id="WP_170833499.1">
    <property type="nucleotide sequence ID" value="NZ_FNOI01000007.1"/>
</dbReference>
<gene>
    <name evidence="5" type="primary">speE</name>
    <name evidence="8" type="ORF">SAMN04488001_3276</name>
</gene>
<evidence type="ECO:0000256" key="6">
    <source>
        <dbReference type="PROSITE-ProRule" id="PRU00354"/>
    </source>
</evidence>
<feature type="binding site" evidence="5">
    <location>
        <position position="249"/>
    </location>
    <ligand>
        <name>S-methyl-5'-thioadenosine</name>
        <dbReference type="ChEBI" id="CHEBI:17509"/>
    </ligand>
</feature>
<comment type="catalytic activity">
    <reaction evidence="5">
        <text>S-adenosyl 3-(methylsulfanyl)propylamine + putrescine = S-methyl-5'-thioadenosine + spermidine + H(+)</text>
        <dbReference type="Rhea" id="RHEA:12721"/>
        <dbReference type="ChEBI" id="CHEBI:15378"/>
        <dbReference type="ChEBI" id="CHEBI:17509"/>
        <dbReference type="ChEBI" id="CHEBI:57443"/>
        <dbReference type="ChEBI" id="CHEBI:57834"/>
        <dbReference type="ChEBI" id="CHEBI:326268"/>
        <dbReference type="EC" id="2.5.1.16"/>
    </reaction>
</comment>
<dbReference type="Gene3D" id="3.40.50.150">
    <property type="entry name" value="Vaccinia Virus protein VP39"/>
    <property type="match status" value="1"/>
</dbReference>
<protein>
    <recommendedName>
        <fullName evidence="5">Polyamine aminopropyltransferase</fullName>
    </recommendedName>
    <alternativeName>
        <fullName evidence="5">Putrescine aminopropyltransferase</fullName>
        <shortName evidence="5">PAPT</shortName>
    </alternativeName>
    <alternativeName>
        <fullName evidence="5">Spermidine synthase</fullName>
        <shortName evidence="5">SPDS</shortName>
        <shortName evidence="5">SPDSY</shortName>
        <ecNumber evidence="5">2.5.1.16</ecNumber>
    </alternativeName>
</protein>
<dbReference type="NCBIfam" id="NF002956">
    <property type="entry name" value="PRK03612.1"/>
    <property type="match status" value="1"/>
</dbReference>
<keyword evidence="4 5" id="KW-0620">Polyamine biosynthesis</keyword>
<keyword evidence="5" id="KW-1003">Cell membrane</keyword>
<evidence type="ECO:0000256" key="5">
    <source>
        <dbReference type="HAMAP-Rule" id="MF_00198"/>
    </source>
</evidence>
<dbReference type="PANTHER" id="PTHR43317">
    <property type="entry name" value="THERMOSPERMINE SYNTHASE ACAULIS5"/>
    <property type="match status" value="1"/>
</dbReference>
<comment type="subunit">
    <text evidence="5">Homodimer or homotetramer.</text>
</comment>
<feature type="binding site" evidence="5">
    <location>
        <position position="325"/>
    </location>
    <ligand>
        <name>S-methyl-5'-thioadenosine</name>
        <dbReference type="ChEBI" id="CHEBI:17509"/>
    </ligand>
</feature>
<organism evidence="8 9">
    <name type="scientific">Litoreibacter albidus</name>
    <dbReference type="NCBI Taxonomy" id="670155"/>
    <lineage>
        <taxon>Bacteria</taxon>
        <taxon>Pseudomonadati</taxon>
        <taxon>Pseudomonadota</taxon>
        <taxon>Alphaproteobacteria</taxon>
        <taxon>Rhodobacterales</taxon>
        <taxon>Roseobacteraceae</taxon>
        <taxon>Litoreibacter</taxon>
    </lineage>
</organism>
<dbReference type="CDD" id="cd02440">
    <property type="entry name" value="AdoMet_MTases"/>
    <property type="match status" value="1"/>
</dbReference>
<feature type="transmembrane region" description="Helical" evidence="5">
    <location>
        <begin position="49"/>
        <end position="69"/>
    </location>
</feature>
<dbReference type="GO" id="GO:0010487">
    <property type="term" value="F:thermospermine synthase activity"/>
    <property type="evidence" value="ECO:0007669"/>
    <property type="project" value="UniProtKB-ARBA"/>
</dbReference>
<feature type="transmembrane region" description="Helical" evidence="5">
    <location>
        <begin position="81"/>
        <end position="102"/>
    </location>
</feature>
<comment type="caution">
    <text evidence="5">Lacks conserved residue(s) required for the propagation of feature annotation.</text>
</comment>
<keyword evidence="5" id="KW-0472">Membrane</keyword>
<feature type="binding site" evidence="5">
    <location>
        <position position="281"/>
    </location>
    <ligand>
        <name>spermidine</name>
        <dbReference type="ChEBI" id="CHEBI:57834"/>
    </ligand>
</feature>
<evidence type="ECO:0000313" key="9">
    <source>
        <dbReference type="Proteomes" id="UP000199441"/>
    </source>
</evidence>
<evidence type="ECO:0000256" key="3">
    <source>
        <dbReference type="ARBA" id="ARBA00023066"/>
    </source>
</evidence>
<dbReference type="InterPro" id="IPR001045">
    <property type="entry name" value="Spermi_synthase"/>
</dbReference>
<dbReference type="InterPro" id="IPR029063">
    <property type="entry name" value="SAM-dependent_MTases_sf"/>
</dbReference>
<keyword evidence="5" id="KW-1133">Transmembrane helix</keyword>
<dbReference type="SUPFAM" id="SSF53335">
    <property type="entry name" value="S-adenosyl-L-methionine-dependent methyltransferases"/>
    <property type="match status" value="1"/>
</dbReference>
<name>A0A1H3BVP1_9RHOB</name>
<evidence type="ECO:0000259" key="7">
    <source>
        <dbReference type="PROSITE" id="PS51006"/>
    </source>
</evidence>
<comment type="subcellular location">
    <subcellularLocation>
        <location evidence="5">Cell membrane</location>
        <topology evidence="5">Multi-pass membrane protein</topology>
    </subcellularLocation>
</comment>
<proteinExistence type="inferred from homology"/>
<keyword evidence="5" id="KW-0812">Transmembrane</keyword>
<dbReference type="AlphaFoldDB" id="A0A1H3BVP1"/>
<keyword evidence="2 5" id="KW-0808">Transferase</keyword>
<feature type="binding site" evidence="5">
    <location>
        <begin position="359"/>
        <end position="360"/>
    </location>
    <ligand>
        <name>S-methyl-5'-thioadenosine</name>
        <dbReference type="ChEBI" id="CHEBI:17509"/>
    </ligand>
</feature>
<sequence length="514" mass="57334">MSKREYSYVDLPQKQAVVLLGSILVVALCGIVYELIIGTVSSYLLGNSVYQFSLTIGFFMFAMGVGSYVSRFIEGNLVQAFVWVELILAFVGGMCSISLFMLFPYAPWFYTVGMFTFISTIGFLVGLEIPILTRILSERSTTRQSISDVLSLDYIGALIGSVAFPVLLLPSLGLITASFAIGLTNACVALLNVFWLRNHLDNFHRVLAYVIAVIVLLFVLTLSASRITGFAQDHLYFDRIVWRDQSPYQTLVVTNTWKSDDVRLFIDGHLQFSQADEYRYHEALVHPLLAWGSEPERVLILGGGDGLAVREVLKHPTVNHIDLVDLDPEMTRLGAEFAPIVRLNEGSMASEFLTVFNQDAFLYVKEAGRKYDRIIIDFPDPHNEALSKLYSVEFYAMVADILEEDGALVTQSSSPFFATHSYWTVALTLEELFADVVSYNTPIPSFGIWGFHIASKQSGQTLGVLPDGLRSLTAESFQAGRTFTTDLLPRKPLEVNSIFNPTIYERYAEDLAGI</sequence>
<comment type="function">
    <text evidence="5">Catalyzes the irreversible transfer of a propylamine group from the amino donor S-adenosylmethioninamine (decarboxy-AdoMet) to putrescine (1,4-diaminobutane) to yield spermidine.</text>
</comment>
<feature type="transmembrane region" description="Helical" evidence="5">
    <location>
        <begin position="206"/>
        <end position="224"/>
    </location>
</feature>
<dbReference type="HAMAP" id="MF_00198">
    <property type="entry name" value="Spermidine_synth"/>
    <property type="match status" value="1"/>
</dbReference>
<reference evidence="9" key="1">
    <citation type="submission" date="2016-10" db="EMBL/GenBank/DDBJ databases">
        <authorList>
            <person name="Varghese N."/>
            <person name="Submissions S."/>
        </authorList>
    </citation>
    <scope>NUCLEOTIDE SEQUENCE [LARGE SCALE GENOMIC DNA]</scope>
    <source>
        <strain evidence="9">DSM 26922</strain>
    </source>
</reference>
<feature type="active site" description="Proton acceptor" evidence="5 6">
    <location>
        <position position="377"/>
    </location>
</feature>
<dbReference type="EC" id="2.5.1.16" evidence="5"/>
<keyword evidence="3 5" id="KW-0745">Spermidine biosynthesis</keyword>
<dbReference type="STRING" id="670155.SAMN04488001_3276"/>
<dbReference type="UniPathway" id="UPA00248">
    <property type="reaction ID" value="UER00314"/>
</dbReference>